<dbReference type="SUPFAM" id="SSF51713">
    <property type="entry name" value="tRNA-guanine transglycosylase"/>
    <property type="match status" value="1"/>
</dbReference>
<keyword evidence="4" id="KW-1185">Reference proteome</keyword>
<keyword evidence="1" id="KW-0862">Zinc</keyword>
<gene>
    <name evidence="3" type="ORF">PXX05_08925</name>
</gene>
<dbReference type="Pfam" id="PF01702">
    <property type="entry name" value="TGT"/>
    <property type="match status" value="2"/>
</dbReference>
<reference evidence="3 4" key="1">
    <citation type="submission" date="2023-02" db="EMBL/GenBank/DDBJ databases">
        <title>Genome Sequence of L. cardiaca H63T.</title>
        <authorList>
            <person name="Lopez A.E."/>
            <person name="Cianciotto N.P."/>
        </authorList>
    </citation>
    <scope>NUCLEOTIDE SEQUENCE [LARGE SCALE GENOMIC DNA]</scope>
    <source>
        <strain evidence="3 4">H63</strain>
    </source>
</reference>
<protein>
    <submittedName>
        <fullName evidence="3">Queuine tRNA-ribosyltransferase</fullName>
    </submittedName>
</protein>
<dbReference type="InterPro" id="IPR036511">
    <property type="entry name" value="TGT-like_sf"/>
</dbReference>
<accession>A0ABY8ARA3</accession>
<dbReference type="RefSeq" id="WP_275087880.1">
    <property type="nucleotide sequence ID" value="NZ_CP119078.1"/>
</dbReference>
<organism evidence="3 4">
    <name type="scientific">Legionella cardiaca</name>
    <dbReference type="NCBI Taxonomy" id="1071983"/>
    <lineage>
        <taxon>Bacteria</taxon>
        <taxon>Pseudomonadati</taxon>
        <taxon>Pseudomonadota</taxon>
        <taxon>Gammaproteobacteria</taxon>
        <taxon>Legionellales</taxon>
        <taxon>Legionellaceae</taxon>
        <taxon>Legionella</taxon>
    </lineage>
</organism>
<dbReference type="PANTHER" id="PTHR43530:SF1">
    <property type="entry name" value="QUEUINE TRNA-RIBOSYLTRANSFERASE CATALYTIC SUBUNIT 1"/>
    <property type="match status" value="1"/>
</dbReference>
<evidence type="ECO:0000313" key="3">
    <source>
        <dbReference type="EMBL" id="WED42055.1"/>
    </source>
</evidence>
<feature type="domain" description="tRNA-guanine(15) transglycosylase-like" evidence="2">
    <location>
        <begin position="171"/>
        <end position="274"/>
    </location>
</feature>
<name>A0ABY8ARA3_9GAMM</name>
<dbReference type="EMBL" id="CP119078">
    <property type="protein sequence ID" value="WED42055.1"/>
    <property type="molecule type" value="Genomic_DNA"/>
</dbReference>
<feature type="domain" description="tRNA-guanine(15) transglycosylase-like" evidence="2">
    <location>
        <begin position="4"/>
        <end position="114"/>
    </location>
</feature>
<dbReference type="PANTHER" id="PTHR43530">
    <property type="entry name" value="QUEUINE TRNA-RIBOSYLTRANSFERASE CATALYTIC SUBUNIT 1"/>
    <property type="match status" value="1"/>
</dbReference>
<dbReference type="InterPro" id="IPR002616">
    <property type="entry name" value="tRNA_ribo_trans-like"/>
</dbReference>
<evidence type="ECO:0000256" key="1">
    <source>
        <dbReference type="ARBA" id="ARBA00022833"/>
    </source>
</evidence>
<dbReference type="Gene3D" id="3.20.20.105">
    <property type="entry name" value="Queuine tRNA-ribosyltransferase-like"/>
    <property type="match status" value="2"/>
</dbReference>
<dbReference type="Proteomes" id="UP001222087">
    <property type="component" value="Chromosome"/>
</dbReference>
<proteinExistence type="predicted"/>
<evidence type="ECO:0000259" key="2">
    <source>
        <dbReference type="Pfam" id="PF01702"/>
    </source>
</evidence>
<evidence type="ECO:0000313" key="4">
    <source>
        <dbReference type="Proteomes" id="UP001222087"/>
    </source>
</evidence>
<sequence>MNNKPAPAPIYTPMLTTEAGSCLTLANWQETGTTTVSYQLESLLLKPGFSLLKELKTLKSYVGWQNKIVLNASLPPNKQGIYSIRSPYDGSVLRIAQEEICSLINQLQPDMVILPADIDLALSTTLFSLMNTFIVPNEKSSASGQNYGWYLSYELSSSFESLQKKIETYQDKPIYLSGNFDLSQWSVLTKYNSLYVESDLPAQNAMLGKVYSEGKIIDLHNDAMTHQQIVIDKNCSCPVCQQMFTRAYFHHLISQTPLLCQRFLIQHNVYYYQNYGQFL</sequence>